<keyword evidence="2" id="KW-0472">Membrane</keyword>
<keyword evidence="1" id="KW-0175">Coiled coil</keyword>
<dbReference type="EMBL" id="PJND01000010">
    <property type="protein sequence ID" value="PKW20307.1"/>
    <property type="molecule type" value="Genomic_DNA"/>
</dbReference>
<evidence type="ECO:0000313" key="7">
    <source>
        <dbReference type="Proteomes" id="UP000275027"/>
    </source>
</evidence>
<dbReference type="SMART" id="SM00421">
    <property type="entry name" value="HTH_LUXR"/>
    <property type="match status" value="1"/>
</dbReference>
<organism evidence="5 7">
    <name type="scientific">Flavobacterium lindanitolerans</name>
    <dbReference type="NCBI Taxonomy" id="428988"/>
    <lineage>
        <taxon>Bacteria</taxon>
        <taxon>Pseudomonadati</taxon>
        <taxon>Bacteroidota</taxon>
        <taxon>Flavobacteriia</taxon>
        <taxon>Flavobacteriales</taxon>
        <taxon>Flavobacteriaceae</taxon>
        <taxon>Flavobacterium</taxon>
    </lineage>
</organism>
<dbReference type="SMART" id="SM00028">
    <property type="entry name" value="TPR"/>
    <property type="match status" value="4"/>
</dbReference>
<accession>A0A497U4D4</accession>
<dbReference type="Pfam" id="PF13181">
    <property type="entry name" value="TPR_8"/>
    <property type="match status" value="1"/>
</dbReference>
<keyword evidence="6" id="KW-1185">Reference proteome</keyword>
<dbReference type="Proteomes" id="UP000275027">
    <property type="component" value="Unassembled WGS sequence"/>
</dbReference>
<name>A0A497U4D4_9FLAO</name>
<dbReference type="SUPFAM" id="SSF48452">
    <property type="entry name" value="TPR-like"/>
    <property type="match status" value="2"/>
</dbReference>
<evidence type="ECO:0000313" key="5">
    <source>
        <dbReference type="EMBL" id="RLJ23735.1"/>
    </source>
</evidence>
<evidence type="ECO:0000259" key="3">
    <source>
        <dbReference type="SMART" id="SM00421"/>
    </source>
</evidence>
<dbReference type="GO" id="GO:0003677">
    <property type="term" value="F:DNA binding"/>
    <property type="evidence" value="ECO:0007669"/>
    <property type="project" value="InterPro"/>
</dbReference>
<keyword evidence="2" id="KW-1133">Transmembrane helix</keyword>
<dbReference type="GO" id="GO:0006355">
    <property type="term" value="P:regulation of DNA-templated transcription"/>
    <property type="evidence" value="ECO:0007669"/>
    <property type="project" value="InterPro"/>
</dbReference>
<feature type="transmembrane region" description="Helical" evidence="2">
    <location>
        <begin position="421"/>
        <end position="444"/>
    </location>
</feature>
<dbReference type="EMBL" id="RCCB01000014">
    <property type="protein sequence ID" value="RLJ23735.1"/>
    <property type="molecule type" value="Genomic_DNA"/>
</dbReference>
<evidence type="ECO:0000256" key="2">
    <source>
        <dbReference type="SAM" id="Phobius"/>
    </source>
</evidence>
<dbReference type="AlphaFoldDB" id="A0A497U4D4"/>
<dbReference type="InterPro" id="IPR016032">
    <property type="entry name" value="Sig_transdc_resp-reg_C-effctor"/>
</dbReference>
<reference evidence="4 6" key="1">
    <citation type="submission" date="2017-12" db="EMBL/GenBank/DDBJ databases">
        <title>Genomic Encyclopedia of Type Strains, Phase III (KMG-III): the genomes of soil and plant-associated and newly described type strains.</title>
        <authorList>
            <person name="Whitman W."/>
        </authorList>
    </citation>
    <scope>NUCLEOTIDE SEQUENCE [LARGE SCALE GENOMIC DNA]</scope>
    <source>
        <strain evidence="4 6">IP-10</strain>
    </source>
</reference>
<dbReference type="Gene3D" id="1.25.40.10">
    <property type="entry name" value="Tetratricopeptide repeat domain"/>
    <property type="match status" value="2"/>
</dbReference>
<protein>
    <submittedName>
        <fullName evidence="5">Tetratricopeptide repeat protein</fullName>
    </submittedName>
</protein>
<dbReference type="InterPro" id="IPR036388">
    <property type="entry name" value="WH-like_DNA-bd_sf"/>
</dbReference>
<evidence type="ECO:0000313" key="6">
    <source>
        <dbReference type="Proteomes" id="UP000233767"/>
    </source>
</evidence>
<gene>
    <name evidence="4" type="ORF">B0G92_3019</name>
    <name evidence="5" type="ORF">CLV50_3009</name>
</gene>
<evidence type="ECO:0000256" key="1">
    <source>
        <dbReference type="SAM" id="Coils"/>
    </source>
</evidence>
<dbReference type="PANTHER" id="PTHR10098">
    <property type="entry name" value="RAPSYN-RELATED"/>
    <property type="match status" value="1"/>
</dbReference>
<proteinExistence type="predicted"/>
<reference evidence="5 7" key="2">
    <citation type="submission" date="2018-10" db="EMBL/GenBank/DDBJ databases">
        <title>Genomic Encyclopedia of Archaeal and Bacterial Type Strains, Phase II (KMG-II): from individual species to whole genera.</title>
        <authorList>
            <person name="Goeker M."/>
        </authorList>
    </citation>
    <scope>NUCLEOTIDE SEQUENCE [LARGE SCALE GENOMIC DNA]</scope>
    <source>
        <strain evidence="5 7">DSM 21886</strain>
    </source>
</reference>
<dbReference type="Proteomes" id="UP000233767">
    <property type="component" value="Unassembled WGS sequence"/>
</dbReference>
<evidence type="ECO:0000313" key="4">
    <source>
        <dbReference type="EMBL" id="PKW20307.1"/>
    </source>
</evidence>
<dbReference type="Pfam" id="PF13374">
    <property type="entry name" value="TPR_10"/>
    <property type="match status" value="1"/>
</dbReference>
<dbReference type="InterPro" id="IPR019734">
    <property type="entry name" value="TPR_rpt"/>
</dbReference>
<dbReference type="InterPro" id="IPR000792">
    <property type="entry name" value="Tscrpt_reg_LuxR_C"/>
</dbReference>
<dbReference type="RefSeq" id="WP_082482179.1">
    <property type="nucleotide sequence ID" value="NZ_PJND01000010.1"/>
</dbReference>
<dbReference type="SUPFAM" id="SSF46894">
    <property type="entry name" value="C-terminal effector domain of the bipartite response regulators"/>
    <property type="match status" value="1"/>
</dbReference>
<dbReference type="Gene3D" id="1.10.10.10">
    <property type="entry name" value="Winged helix-like DNA-binding domain superfamily/Winged helix DNA-binding domain"/>
    <property type="match status" value="1"/>
</dbReference>
<comment type="caution">
    <text evidence="5">The sequence shown here is derived from an EMBL/GenBank/DDBJ whole genome shotgun (WGS) entry which is preliminary data.</text>
</comment>
<sequence>MMKKVIFLLIPMGIFAQNKPFDAVKTQERITQYIFSKPDSARIYLDIMLKNNHLLHDTVVAKNYNNFGVYYSLTAKHDSAKIFFNKAVSKYAKYPKNKAGSFINLSIAHRNTGDYKTSLEYLDDALKIYESLDNERGKAIVYGEMASNYAYMIDNKSATRYLLKGIEILSKSDDKTDRKNLVVQKQKLANIYFKLENFKFAIDLYEECLPAMKEVRDLKNYYLTLINYGDCLTYVKDNTKAKKALMEAAKGLEDFHNAEFISLAYSKLGKIALHEKKYDLSGFYYKKAFDGIKNTDSFRFMLIGAEYIQLLNQIGDFEKALGIIKLVENSPNRKTFNAEDQMFFYEVSAVTFKNTNIKDKGIEALEKAIIIKDSLAKAHKESTTEELQAKFQTQTQQEKNLFLKQKNELLSQKVSAQRRNYILIGSGIVVICALGFAVSRAYWLKHKLEKAKLREAEIEKMNLLERNAYKKRITEDQQQIIQLREQELTSITLQLANLQDQISSIIENESSGTDSKSNSVKSSLQQIIKQKDYWKEFSIKFGQIHPNFNDKLQERFPILTKNDINFCSLLKLNLSNKEIATLLQISHESVITKKYRIKKKINIQDDNEFQKIISEI</sequence>
<dbReference type="InterPro" id="IPR011990">
    <property type="entry name" value="TPR-like_helical_dom_sf"/>
</dbReference>
<feature type="domain" description="HTH luxR-type" evidence="3">
    <location>
        <begin position="556"/>
        <end position="613"/>
    </location>
</feature>
<keyword evidence="2" id="KW-0812">Transmembrane</keyword>
<feature type="coiled-coil region" evidence="1">
    <location>
        <begin position="446"/>
        <end position="501"/>
    </location>
</feature>